<accession>A0ABQ0CKW6</accession>
<feature type="region of interest" description="Disordered" evidence="1">
    <location>
        <begin position="178"/>
        <end position="277"/>
    </location>
</feature>
<proteinExistence type="predicted"/>
<protein>
    <recommendedName>
        <fullName evidence="5">MARVEL domain-containing protein</fullName>
    </recommendedName>
</protein>
<feature type="transmembrane region" description="Helical" evidence="2">
    <location>
        <begin position="143"/>
        <end position="168"/>
    </location>
</feature>
<organism evidence="3 4">
    <name type="scientific">Epichloe bromicola</name>
    <dbReference type="NCBI Taxonomy" id="79588"/>
    <lineage>
        <taxon>Eukaryota</taxon>
        <taxon>Fungi</taxon>
        <taxon>Dikarya</taxon>
        <taxon>Ascomycota</taxon>
        <taxon>Pezizomycotina</taxon>
        <taxon>Sordariomycetes</taxon>
        <taxon>Hypocreomycetidae</taxon>
        <taxon>Hypocreales</taxon>
        <taxon>Clavicipitaceae</taxon>
        <taxon>Epichloe</taxon>
    </lineage>
</organism>
<feature type="transmembrane region" description="Helical" evidence="2">
    <location>
        <begin position="77"/>
        <end position="99"/>
    </location>
</feature>
<evidence type="ECO:0000313" key="3">
    <source>
        <dbReference type="EMBL" id="GAB0134087.1"/>
    </source>
</evidence>
<dbReference type="Proteomes" id="UP001562357">
    <property type="component" value="Unassembled WGS sequence"/>
</dbReference>
<reference evidence="4" key="1">
    <citation type="submission" date="2024-06" db="EMBL/GenBank/DDBJ databases">
        <title>Draft Genome Sequences of Epichloe bromicola Strains Isolated from Elymus ciliaris.</title>
        <authorList>
            <consortium name="Epichloe bromicola genome sequencing consortium"/>
            <person name="Miura A."/>
            <person name="Imano S."/>
            <person name="Ashida A."/>
            <person name="Sato I."/>
            <person name="Chiba S."/>
            <person name="Tanaka A."/>
            <person name="Camagna M."/>
            <person name="Takemoto D."/>
        </authorList>
    </citation>
    <scope>NUCLEOTIDE SEQUENCE [LARGE SCALE GENOMIC DNA]</scope>
    <source>
        <strain evidence="4">DP</strain>
    </source>
</reference>
<keyword evidence="2" id="KW-0472">Membrane</keyword>
<sequence>MGAKSGLALKGLQWFIRGIQFLCAALVLSIFSYFLAALANHDLHIDTHVRAVEGISGAAVLYTLIGLALLCCVAGRLFASIIAIVLDFCFMGCFIYVAIVNKNGKGSCDGYVDTPFGRGQSGDQAPGSGGFAALPSFHTACRLQTACFSVSIAAIFFFLVSMLMEVVLLRHHRKEKRFGPGPANNYTSGSGAGRSGFFGRFRGTQREDMTESDRLPQHPTPDHADHARQSYATENTTVNNDVRGASADYNKQEVGYGYPRPGTATTTGGTAPPLAHTGMPVAPAANYRYTDSVHRPA</sequence>
<feature type="transmembrane region" description="Helical" evidence="2">
    <location>
        <begin position="51"/>
        <end position="70"/>
    </location>
</feature>
<feature type="compositionally biased region" description="Polar residues" evidence="1">
    <location>
        <begin position="230"/>
        <end position="240"/>
    </location>
</feature>
<evidence type="ECO:0000256" key="1">
    <source>
        <dbReference type="SAM" id="MobiDB-lite"/>
    </source>
</evidence>
<keyword evidence="2" id="KW-0812">Transmembrane</keyword>
<comment type="caution">
    <text evidence="3">The sequence shown here is derived from an EMBL/GenBank/DDBJ whole genome shotgun (WGS) entry which is preliminary data.</text>
</comment>
<feature type="compositionally biased region" description="Basic and acidic residues" evidence="1">
    <location>
        <begin position="204"/>
        <end position="228"/>
    </location>
</feature>
<dbReference type="EMBL" id="BAAFGZ010000066">
    <property type="protein sequence ID" value="GAB0134087.1"/>
    <property type="molecule type" value="Genomic_DNA"/>
</dbReference>
<evidence type="ECO:0000256" key="2">
    <source>
        <dbReference type="SAM" id="Phobius"/>
    </source>
</evidence>
<keyword evidence="4" id="KW-1185">Reference proteome</keyword>
<evidence type="ECO:0000313" key="4">
    <source>
        <dbReference type="Proteomes" id="UP001562357"/>
    </source>
</evidence>
<feature type="transmembrane region" description="Helical" evidence="2">
    <location>
        <begin position="21"/>
        <end position="39"/>
    </location>
</feature>
<keyword evidence="2" id="KW-1133">Transmembrane helix</keyword>
<feature type="compositionally biased region" description="Low complexity" evidence="1">
    <location>
        <begin position="255"/>
        <end position="277"/>
    </location>
</feature>
<evidence type="ECO:0008006" key="5">
    <source>
        <dbReference type="Google" id="ProtNLM"/>
    </source>
</evidence>
<gene>
    <name evidence="3" type="primary">g2472</name>
    <name evidence="3" type="ORF">EsDP_00002472</name>
</gene>
<name>A0ABQ0CKW6_9HYPO</name>